<dbReference type="Proteomes" id="UP000264330">
    <property type="component" value="Unassembled WGS sequence"/>
</dbReference>
<evidence type="ECO:0000256" key="1">
    <source>
        <dbReference type="SAM" id="Phobius"/>
    </source>
</evidence>
<reference evidence="2 3" key="1">
    <citation type="journal article" date="2018" name="Nat. Biotechnol.">
        <title>A standardized bacterial taxonomy based on genome phylogeny substantially revises the tree of life.</title>
        <authorList>
            <person name="Parks D.H."/>
            <person name="Chuvochina M."/>
            <person name="Waite D.W."/>
            <person name="Rinke C."/>
            <person name="Skarshewski A."/>
            <person name="Chaumeil P.A."/>
            <person name="Hugenholtz P."/>
        </authorList>
    </citation>
    <scope>NUCLEOTIDE SEQUENCE [LARGE SCALE GENOMIC DNA]</scope>
    <source>
        <strain evidence="2">UBA9359</strain>
    </source>
</reference>
<dbReference type="EMBL" id="DPMF01000420">
    <property type="protein sequence ID" value="HCV83022.1"/>
    <property type="molecule type" value="Genomic_DNA"/>
</dbReference>
<protein>
    <submittedName>
        <fullName evidence="2">Uncharacterized protein</fullName>
    </submittedName>
</protein>
<name>A0A3D5J6I2_9FLAO</name>
<organism evidence="2 3">
    <name type="scientific">Zunongwangia profunda</name>
    <dbReference type="NCBI Taxonomy" id="398743"/>
    <lineage>
        <taxon>Bacteria</taxon>
        <taxon>Pseudomonadati</taxon>
        <taxon>Bacteroidota</taxon>
        <taxon>Flavobacteriia</taxon>
        <taxon>Flavobacteriales</taxon>
        <taxon>Flavobacteriaceae</taxon>
        <taxon>Zunongwangia</taxon>
    </lineage>
</organism>
<evidence type="ECO:0000313" key="2">
    <source>
        <dbReference type="EMBL" id="HCV83022.1"/>
    </source>
</evidence>
<sequence length="120" mass="13888">MEFPLNKCCFVFLAIYLVFGHYTECSANSLKSGLILSEKNDHNREISAPSSNSDHYSHGDILVLHAKRDSKENFPYNKGLVNAIPFGQLLLPVYFTIIYSQYLFYRSGNLLRLFPFHSFW</sequence>
<evidence type="ECO:0000313" key="3">
    <source>
        <dbReference type="Proteomes" id="UP000264330"/>
    </source>
</evidence>
<gene>
    <name evidence="2" type="ORF">DGQ38_18445</name>
</gene>
<comment type="caution">
    <text evidence="2">The sequence shown here is derived from an EMBL/GenBank/DDBJ whole genome shotgun (WGS) entry which is preliminary data.</text>
</comment>
<keyword evidence="1" id="KW-1133">Transmembrane helix</keyword>
<keyword evidence="1" id="KW-0812">Transmembrane</keyword>
<accession>A0A3D5J6I2</accession>
<feature type="transmembrane region" description="Helical" evidence="1">
    <location>
        <begin position="83"/>
        <end position="105"/>
    </location>
</feature>
<proteinExistence type="predicted"/>
<dbReference type="AlphaFoldDB" id="A0A3D5J6I2"/>
<keyword evidence="1" id="KW-0472">Membrane</keyword>